<comment type="pathway">
    <text evidence="3">Sphingolipid metabolism.</text>
</comment>
<reference evidence="16 17" key="1">
    <citation type="submission" date="2023-03" db="EMBL/GenBank/DDBJ databases">
        <title>High recombination rates correlate with genetic variation in Cardiocondyla obscurior ants.</title>
        <authorList>
            <person name="Errbii M."/>
        </authorList>
    </citation>
    <scope>NUCLEOTIDE SEQUENCE [LARGE SCALE GENOMIC DNA]</scope>
    <source>
        <strain evidence="16">Alpha-2009</strain>
        <tissue evidence="16">Whole body</tissue>
    </source>
</reference>
<organism evidence="16 17">
    <name type="scientific">Cardiocondyla obscurior</name>
    <dbReference type="NCBI Taxonomy" id="286306"/>
    <lineage>
        <taxon>Eukaryota</taxon>
        <taxon>Metazoa</taxon>
        <taxon>Ecdysozoa</taxon>
        <taxon>Arthropoda</taxon>
        <taxon>Hexapoda</taxon>
        <taxon>Insecta</taxon>
        <taxon>Pterygota</taxon>
        <taxon>Neoptera</taxon>
        <taxon>Endopterygota</taxon>
        <taxon>Hymenoptera</taxon>
        <taxon>Apocrita</taxon>
        <taxon>Aculeata</taxon>
        <taxon>Formicoidea</taxon>
        <taxon>Formicidae</taxon>
        <taxon>Myrmicinae</taxon>
        <taxon>Cardiocondyla</taxon>
    </lineage>
</organism>
<dbReference type="GO" id="GO:0006665">
    <property type="term" value="P:sphingolipid metabolic process"/>
    <property type="evidence" value="ECO:0007669"/>
    <property type="project" value="UniProtKB-KW"/>
</dbReference>
<dbReference type="EC" id="3.1.4.12" evidence="5"/>
<dbReference type="PANTHER" id="PTHR16320:SF24">
    <property type="entry name" value="PHOSPHODIESTERASE, PUTATIVE-RELATED"/>
    <property type="match status" value="1"/>
</dbReference>
<evidence type="ECO:0000256" key="10">
    <source>
        <dbReference type="ARBA" id="ARBA00022919"/>
    </source>
</evidence>
<keyword evidence="6 14" id="KW-0812">Transmembrane</keyword>
<comment type="similarity">
    <text evidence="4">Belongs to the neutral sphingomyelinase family.</text>
</comment>
<keyword evidence="9" id="KW-0460">Magnesium</keyword>
<comment type="subcellular location">
    <subcellularLocation>
        <location evidence="1">Membrane</location>
        <topology evidence="1">Multi-pass membrane protein</topology>
    </subcellularLocation>
</comment>
<name>A0AAW2ETW2_9HYME</name>
<comment type="caution">
    <text evidence="16">The sequence shown here is derived from an EMBL/GenBank/DDBJ whole genome shotgun (WGS) entry which is preliminary data.</text>
</comment>
<comment type="pathway">
    <text evidence="2">Lipid metabolism; sphingolipid metabolism.</text>
</comment>
<keyword evidence="10" id="KW-0746">Sphingolipid metabolism</keyword>
<evidence type="ECO:0000256" key="2">
    <source>
        <dbReference type="ARBA" id="ARBA00004760"/>
    </source>
</evidence>
<evidence type="ECO:0000256" key="7">
    <source>
        <dbReference type="ARBA" id="ARBA00022723"/>
    </source>
</evidence>
<dbReference type="SUPFAM" id="SSF56219">
    <property type="entry name" value="DNase I-like"/>
    <property type="match status" value="1"/>
</dbReference>
<evidence type="ECO:0000256" key="3">
    <source>
        <dbReference type="ARBA" id="ARBA00004991"/>
    </source>
</evidence>
<dbReference type="Pfam" id="PF03372">
    <property type="entry name" value="Exo_endo_phos"/>
    <property type="match status" value="1"/>
</dbReference>
<evidence type="ECO:0000256" key="11">
    <source>
        <dbReference type="ARBA" id="ARBA00022989"/>
    </source>
</evidence>
<dbReference type="InterPro" id="IPR005135">
    <property type="entry name" value="Endo/exonuclease/phosphatase"/>
</dbReference>
<evidence type="ECO:0000256" key="5">
    <source>
        <dbReference type="ARBA" id="ARBA00012369"/>
    </source>
</evidence>
<evidence type="ECO:0000313" key="16">
    <source>
        <dbReference type="EMBL" id="KAL0105292.1"/>
    </source>
</evidence>
<keyword evidence="8" id="KW-0378">Hydrolase</keyword>
<keyword evidence="11 14" id="KW-1133">Transmembrane helix</keyword>
<evidence type="ECO:0000256" key="13">
    <source>
        <dbReference type="ARBA" id="ARBA00023136"/>
    </source>
</evidence>
<dbReference type="GO" id="GO:0004767">
    <property type="term" value="F:sphingomyelin phosphodiesterase activity"/>
    <property type="evidence" value="ECO:0007669"/>
    <property type="project" value="UniProtKB-EC"/>
</dbReference>
<evidence type="ECO:0000256" key="6">
    <source>
        <dbReference type="ARBA" id="ARBA00022692"/>
    </source>
</evidence>
<dbReference type="GO" id="GO:0016020">
    <property type="term" value="C:membrane"/>
    <property type="evidence" value="ECO:0007669"/>
    <property type="project" value="UniProtKB-SubCell"/>
</dbReference>
<dbReference type="InterPro" id="IPR036691">
    <property type="entry name" value="Endo/exonu/phosph_ase_sf"/>
</dbReference>
<evidence type="ECO:0000256" key="12">
    <source>
        <dbReference type="ARBA" id="ARBA00023098"/>
    </source>
</evidence>
<evidence type="ECO:0000256" key="8">
    <source>
        <dbReference type="ARBA" id="ARBA00022801"/>
    </source>
</evidence>
<evidence type="ECO:0000259" key="15">
    <source>
        <dbReference type="Pfam" id="PF03372"/>
    </source>
</evidence>
<dbReference type="Gene3D" id="3.60.10.10">
    <property type="entry name" value="Endonuclease/exonuclease/phosphatase"/>
    <property type="match status" value="1"/>
</dbReference>
<evidence type="ECO:0000256" key="9">
    <source>
        <dbReference type="ARBA" id="ARBA00022842"/>
    </source>
</evidence>
<gene>
    <name evidence="16" type="ORF">PUN28_016738</name>
</gene>
<feature type="domain" description="Endonuclease/exonuclease/phosphatase" evidence="15">
    <location>
        <begin position="10"/>
        <end position="267"/>
    </location>
</feature>
<keyword evidence="17" id="KW-1185">Reference proteome</keyword>
<keyword evidence="12" id="KW-0443">Lipid metabolism</keyword>
<evidence type="ECO:0000256" key="1">
    <source>
        <dbReference type="ARBA" id="ARBA00004141"/>
    </source>
</evidence>
<feature type="transmembrane region" description="Helical" evidence="14">
    <location>
        <begin position="310"/>
        <end position="329"/>
    </location>
</feature>
<protein>
    <recommendedName>
        <fullName evidence="5">sphingomyelin phosphodiesterase</fullName>
        <ecNumber evidence="5">3.1.4.12</ecNumber>
    </recommendedName>
</protein>
<dbReference type="InterPro" id="IPR038772">
    <property type="entry name" value="Sph/SMPD2-like"/>
</dbReference>
<dbReference type="PANTHER" id="PTHR16320">
    <property type="entry name" value="SPHINGOMYELINASE FAMILY MEMBER"/>
    <property type="match status" value="1"/>
</dbReference>
<evidence type="ECO:0000313" key="17">
    <source>
        <dbReference type="Proteomes" id="UP001430953"/>
    </source>
</evidence>
<dbReference type="Proteomes" id="UP001430953">
    <property type="component" value="Unassembled WGS sequence"/>
</dbReference>
<dbReference type="GO" id="GO:0046872">
    <property type="term" value="F:metal ion binding"/>
    <property type="evidence" value="ECO:0007669"/>
    <property type="project" value="UniProtKB-KW"/>
</dbReference>
<evidence type="ECO:0000256" key="14">
    <source>
        <dbReference type="SAM" id="Phobius"/>
    </source>
</evidence>
<dbReference type="AlphaFoldDB" id="A0AAW2ETW2"/>
<accession>A0AAW2ETW2</accession>
<dbReference type="EMBL" id="JADYXP020000019">
    <property type="protein sequence ID" value="KAL0105292.1"/>
    <property type="molecule type" value="Genomic_DNA"/>
</dbReference>
<evidence type="ECO:0000256" key="4">
    <source>
        <dbReference type="ARBA" id="ARBA00006335"/>
    </source>
</evidence>
<proteinExistence type="inferred from homology"/>
<feature type="transmembrane region" description="Helical" evidence="14">
    <location>
        <begin position="341"/>
        <end position="364"/>
    </location>
</feature>
<keyword evidence="7" id="KW-0479">Metal-binding</keyword>
<keyword evidence="13 14" id="KW-0472">Membrane</keyword>
<sequence length="391" mass="44149">MASEVSVNVLTLNCWGIPYVAKDKNPRMLAIAEKCASGEYDIICLQEVWSVNDFKMIRTKTQEVLPYSHYFYSGVLGSGICFFSKYPIHGVMFHKWPLNGYVHKVHHGDWFGGKGIGLCKIEVQNMNVNVYITHLHAEYNRENDEYMAHRMLQAFDTAQFIKMTSSGADAVILAGDLNTEPQDLAYKLISGLACLADTCPNSASHIGTNECANNSYTNSKIARTQPDGKRIDHIMYLGSKTVKVEVVNFQHPLPNRVPYKNFSFSDHEGVMATLKFSNDKHVSDYIDVMDSLKEAVVICENALKDVKRQYFWYALSAFTLIIPLIWSIWLNCMNISLAADIGLNIACIFLTAILCYTLFMSLIWNKVEKNALKAGLLAIKIYMSQLSNKQE</sequence>